<evidence type="ECO:0000313" key="2">
    <source>
        <dbReference type="Proteomes" id="UP001476798"/>
    </source>
</evidence>
<name>A0ABV0PXN2_9TELE</name>
<organism evidence="1 2">
    <name type="scientific">Goodea atripinnis</name>
    <dbReference type="NCBI Taxonomy" id="208336"/>
    <lineage>
        <taxon>Eukaryota</taxon>
        <taxon>Metazoa</taxon>
        <taxon>Chordata</taxon>
        <taxon>Craniata</taxon>
        <taxon>Vertebrata</taxon>
        <taxon>Euteleostomi</taxon>
        <taxon>Actinopterygii</taxon>
        <taxon>Neopterygii</taxon>
        <taxon>Teleostei</taxon>
        <taxon>Neoteleostei</taxon>
        <taxon>Acanthomorphata</taxon>
        <taxon>Ovalentaria</taxon>
        <taxon>Atherinomorphae</taxon>
        <taxon>Cyprinodontiformes</taxon>
        <taxon>Goodeidae</taxon>
        <taxon>Goodea</taxon>
    </lineage>
</organism>
<sequence length="142" mass="16570">MVVMLSCRKKVLDQNPNLSGWSVHVLPVHAWALSGYSCFLPQSRPIVLKYECVFKILCVSVSLFPPKELSFLNRFSSCTFELWRFVEHRHTFPSVLGTKQESSTMELAELHSMFLLMQRESIHKLRTTLVEKGSAWIHRYRQ</sequence>
<dbReference type="Proteomes" id="UP001476798">
    <property type="component" value="Unassembled WGS sequence"/>
</dbReference>
<keyword evidence="2" id="KW-1185">Reference proteome</keyword>
<dbReference type="EMBL" id="JAHRIO010090672">
    <property type="protein sequence ID" value="MEQ2188106.1"/>
    <property type="molecule type" value="Genomic_DNA"/>
</dbReference>
<reference evidence="1 2" key="1">
    <citation type="submission" date="2021-06" db="EMBL/GenBank/DDBJ databases">
        <authorList>
            <person name="Palmer J.M."/>
        </authorList>
    </citation>
    <scope>NUCLEOTIDE SEQUENCE [LARGE SCALE GENOMIC DNA]</scope>
    <source>
        <strain evidence="1 2">GA_2019</strain>
        <tissue evidence="1">Muscle</tissue>
    </source>
</reference>
<proteinExistence type="predicted"/>
<accession>A0ABV0PXN2</accession>
<comment type="caution">
    <text evidence="1">The sequence shown here is derived from an EMBL/GenBank/DDBJ whole genome shotgun (WGS) entry which is preliminary data.</text>
</comment>
<protein>
    <submittedName>
        <fullName evidence="1">Uncharacterized protein</fullName>
    </submittedName>
</protein>
<evidence type="ECO:0000313" key="1">
    <source>
        <dbReference type="EMBL" id="MEQ2188106.1"/>
    </source>
</evidence>
<gene>
    <name evidence="1" type="ORF">GOODEAATRI_011558</name>
</gene>